<reference evidence="1" key="1">
    <citation type="journal article" date="2015" name="Nature">
        <title>Complex archaea that bridge the gap between prokaryotes and eukaryotes.</title>
        <authorList>
            <person name="Spang A."/>
            <person name="Saw J.H."/>
            <person name="Jorgensen S.L."/>
            <person name="Zaremba-Niedzwiedzka K."/>
            <person name="Martijn J."/>
            <person name="Lind A.E."/>
            <person name="van Eijk R."/>
            <person name="Schleper C."/>
            <person name="Guy L."/>
            <person name="Ettema T.J."/>
        </authorList>
    </citation>
    <scope>NUCLEOTIDE SEQUENCE</scope>
</reference>
<proteinExistence type="predicted"/>
<gene>
    <name evidence="1" type="ORF">LCGC14_0948230</name>
</gene>
<organism evidence="1">
    <name type="scientific">marine sediment metagenome</name>
    <dbReference type="NCBI Taxonomy" id="412755"/>
    <lineage>
        <taxon>unclassified sequences</taxon>
        <taxon>metagenomes</taxon>
        <taxon>ecological metagenomes</taxon>
    </lineage>
</organism>
<sequence>MISENFKILDSNECSIYWDRKKNFFILEINRNQIDYYLIHEFGHVFLSKIIQYPYFIKFTSEIEKINQRIGNFFKKNPMADIEDLPKELREFRVIHDYSNGILDCFVNYNAFIKKQKYYNFYINYIKEILNSGKIGFRPGKLRILLPSYINFYLEFNYNILKKDRSQNQKIIEYFLNGLKNVIVNSKKFKLTQFDSLNKILDDYVKIKNSTDHEIIINFIQNILLKLTLWGEKILKEKLAIIFPI</sequence>
<dbReference type="AlphaFoldDB" id="A0A0F9R1K0"/>
<evidence type="ECO:0000313" key="1">
    <source>
        <dbReference type="EMBL" id="KKN19186.1"/>
    </source>
</evidence>
<protein>
    <submittedName>
        <fullName evidence="1">Uncharacterized protein</fullName>
    </submittedName>
</protein>
<accession>A0A0F9R1K0</accession>
<name>A0A0F9R1K0_9ZZZZ</name>
<dbReference type="EMBL" id="LAZR01003358">
    <property type="protein sequence ID" value="KKN19186.1"/>
    <property type="molecule type" value="Genomic_DNA"/>
</dbReference>
<comment type="caution">
    <text evidence="1">The sequence shown here is derived from an EMBL/GenBank/DDBJ whole genome shotgun (WGS) entry which is preliminary data.</text>
</comment>